<proteinExistence type="predicted"/>
<dbReference type="Proteomes" id="UP000319783">
    <property type="component" value="Unassembled WGS sequence"/>
</dbReference>
<gene>
    <name evidence="1" type="ORF">JETT_0191</name>
</gene>
<name>A0A533QSF7_9BACT</name>
<organism evidence="1 2">
    <name type="scientific">Candidatus Jettenia ecosi</name>
    <dbReference type="NCBI Taxonomy" id="2494326"/>
    <lineage>
        <taxon>Bacteria</taxon>
        <taxon>Pseudomonadati</taxon>
        <taxon>Planctomycetota</taxon>
        <taxon>Candidatus Brocadiia</taxon>
        <taxon>Candidatus Brocadiales</taxon>
        <taxon>Candidatus Brocadiaceae</taxon>
        <taxon>Candidatus Jettenia</taxon>
    </lineage>
</organism>
<accession>A0A533QSF7</accession>
<reference evidence="1 2" key="1">
    <citation type="submission" date="2019-04" db="EMBL/GenBank/DDBJ databases">
        <title>Genome of a novel bacterium Candidatus Jettenia ecosi reconstructed from metagenome of an anammox bioreactor.</title>
        <authorList>
            <person name="Mardanov A.V."/>
            <person name="Beletsky A.V."/>
            <person name="Ravin N.V."/>
            <person name="Botchkova E.A."/>
            <person name="Litti Y.V."/>
            <person name="Nozhevnikova A.N."/>
        </authorList>
    </citation>
    <scope>NUCLEOTIDE SEQUENCE [LARGE SCALE GENOMIC DNA]</scope>
    <source>
        <strain evidence="1">J2</strain>
    </source>
</reference>
<sequence>MVCPCHPGIGLQRIKISRETPPGETSLHSILKMWVRISLKKGEI</sequence>
<comment type="caution">
    <text evidence="1">The sequence shown here is derived from an EMBL/GenBank/DDBJ whole genome shotgun (WGS) entry which is preliminary data.</text>
</comment>
<evidence type="ECO:0000313" key="2">
    <source>
        <dbReference type="Proteomes" id="UP000319783"/>
    </source>
</evidence>
<protein>
    <submittedName>
        <fullName evidence="1">Uncharacterized protein</fullName>
    </submittedName>
</protein>
<evidence type="ECO:0000313" key="1">
    <source>
        <dbReference type="EMBL" id="TLD43560.1"/>
    </source>
</evidence>
<dbReference type="AlphaFoldDB" id="A0A533QSF7"/>
<dbReference type="EMBL" id="SULG01000002">
    <property type="protein sequence ID" value="TLD43560.1"/>
    <property type="molecule type" value="Genomic_DNA"/>
</dbReference>